<name>A0A9P9IE01_9HYPO</name>
<dbReference type="Proteomes" id="UP000738349">
    <property type="component" value="Unassembled WGS sequence"/>
</dbReference>
<evidence type="ECO:0000256" key="1">
    <source>
        <dbReference type="ARBA" id="ARBA00008072"/>
    </source>
</evidence>
<dbReference type="GO" id="GO:0016651">
    <property type="term" value="F:oxidoreductase activity, acting on NAD(P)H"/>
    <property type="evidence" value="ECO:0007669"/>
    <property type="project" value="InterPro"/>
</dbReference>
<comment type="similarity">
    <text evidence="1">Belongs to the zinc-containing alcohol dehydrogenase family.</text>
</comment>
<dbReference type="SMART" id="SM00829">
    <property type="entry name" value="PKS_ER"/>
    <property type="match status" value="1"/>
</dbReference>
<evidence type="ECO:0000313" key="4">
    <source>
        <dbReference type="EMBL" id="KAH7116402.1"/>
    </source>
</evidence>
<dbReference type="InterPro" id="IPR036291">
    <property type="entry name" value="NAD(P)-bd_dom_sf"/>
</dbReference>
<dbReference type="Gene3D" id="3.90.180.10">
    <property type="entry name" value="Medium-chain alcohol dehydrogenases, catalytic domain"/>
    <property type="match status" value="1"/>
</dbReference>
<gene>
    <name evidence="4" type="ORF">EDB81DRAFT_702014</name>
</gene>
<keyword evidence="5" id="KW-1185">Reference proteome</keyword>
<reference evidence="4" key="1">
    <citation type="journal article" date="2021" name="Nat. Commun.">
        <title>Genetic determinants of endophytism in the Arabidopsis root mycobiome.</title>
        <authorList>
            <person name="Mesny F."/>
            <person name="Miyauchi S."/>
            <person name="Thiergart T."/>
            <person name="Pickel B."/>
            <person name="Atanasova L."/>
            <person name="Karlsson M."/>
            <person name="Huettel B."/>
            <person name="Barry K.W."/>
            <person name="Haridas S."/>
            <person name="Chen C."/>
            <person name="Bauer D."/>
            <person name="Andreopoulos W."/>
            <person name="Pangilinan J."/>
            <person name="LaButti K."/>
            <person name="Riley R."/>
            <person name="Lipzen A."/>
            <person name="Clum A."/>
            <person name="Drula E."/>
            <person name="Henrissat B."/>
            <person name="Kohler A."/>
            <person name="Grigoriev I.V."/>
            <person name="Martin F.M."/>
            <person name="Hacquard S."/>
        </authorList>
    </citation>
    <scope>NUCLEOTIDE SEQUENCE</scope>
    <source>
        <strain evidence="4">MPI-CAGE-AT-0147</strain>
    </source>
</reference>
<dbReference type="InterPro" id="IPR020843">
    <property type="entry name" value="ER"/>
</dbReference>
<comment type="caution">
    <text evidence="4">The sequence shown here is derived from an EMBL/GenBank/DDBJ whole genome shotgun (WGS) entry which is preliminary data.</text>
</comment>
<dbReference type="InterPro" id="IPR013154">
    <property type="entry name" value="ADH-like_N"/>
</dbReference>
<dbReference type="AlphaFoldDB" id="A0A9P9IE01"/>
<dbReference type="SUPFAM" id="SSF51735">
    <property type="entry name" value="NAD(P)-binding Rossmann-fold domains"/>
    <property type="match status" value="1"/>
</dbReference>
<feature type="domain" description="Enoyl reductase (ER)" evidence="3">
    <location>
        <begin position="13"/>
        <end position="344"/>
    </location>
</feature>
<dbReference type="OrthoDB" id="48317at2759"/>
<dbReference type="SUPFAM" id="SSF50129">
    <property type="entry name" value="GroES-like"/>
    <property type="match status" value="1"/>
</dbReference>
<dbReference type="Pfam" id="PF00107">
    <property type="entry name" value="ADH_zinc_N"/>
    <property type="match status" value="1"/>
</dbReference>
<dbReference type="EMBL" id="JAGMUV010000029">
    <property type="protein sequence ID" value="KAH7116402.1"/>
    <property type="molecule type" value="Genomic_DNA"/>
</dbReference>
<dbReference type="Gene3D" id="3.40.50.720">
    <property type="entry name" value="NAD(P)-binding Rossmann-like Domain"/>
    <property type="match status" value="1"/>
</dbReference>
<dbReference type="InterPro" id="IPR013149">
    <property type="entry name" value="ADH-like_C"/>
</dbReference>
<dbReference type="CDD" id="cd08249">
    <property type="entry name" value="enoyl_reductase_like"/>
    <property type="match status" value="1"/>
</dbReference>
<dbReference type="Pfam" id="PF08240">
    <property type="entry name" value="ADH_N"/>
    <property type="match status" value="1"/>
</dbReference>
<evidence type="ECO:0000256" key="2">
    <source>
        <dbReference type="ARBA" id="ARBA00023002"/>
    </source>
</evidence>
<dbReference type="PANTHER" id="PTHR45348:SF2">
    <property type="entry name" value="ZINC-TYPE ALCOHOL DEHYDROGENASE-LIKE PROTEIN C2E1P3.01"/>
    <property type="match status" value="1"/>
</dbReference>
<dbReference type="InterPro" id="IPR047122">
    <property type="entry name" value="Trans-enoyl_RdTase-like"/>
</dbReference>
<accession>A0A9P9IE01</accession>
<keyword evidence="2" id="KW-0560">Oxidoreductase</keyword>
<sequence>MSHQRAIQIKAAGKAELVTNAPVPELRDDHILVKTTAVALNPTDWKHIDFLASPGAIVGCDYSGTVQRVGAAVRNGLKPGDRVMGMIHGSNHSNHEDGAFAEYVTAKGDTQMRIPDGMSFEAAATLGAGIITLGQALYQSLGLPLPDDPAKAPFHVLIYGGSTATGSLAIQFAKLSGLQVSTTCSPQHNDFVCGVGADHVFDYNSPQCAADIQKATENQLRFAFDTVATEDTAKICVYAFGTGAGGGKYTSLTPIPKLQRDDIVNLNTMAFTAVGEAFQIGDLSVPIVPEDYAFAVKFITLAQELLAQGKVKVHPFEVREGGLEGVLSGLQEMRVGKISGKKLVYLMN</sequence>
<dbReference type="InterPro" id="IPR011032">
    <property type="entry name" value="GroES-like_sf"/>
</dbReference>
<evidence type="ECO:0000313" key="5">
    <source>
        <dbReference type="Proteomes" id="UP000738349"/>
    </source>
</evidence>
<evidence type="ECO:0000259" key="3">
    <source>
        <dbReference type="SMART" id="SM00829"/>
    </source>
</evidence>
<dbReference type="PANTHER" id="PTHR45348">
    <property type="entry name" value="HYPOTHETICAL OXIDOREDUCTASE (EUROFUNG)"/>
    <property type="match status" value="1"/>
</dbReference>
<organism evidence="4 5">
    <name type="scientific">Dactylonectria macrodidyma</name>
    <dbReference type="NCBI Taxonomy" id="307937"/>
    <lineage>
        <taxon>Eukaryota</taxon>
        <taxon>Fungi</taxon>
        <taxon>Dikarya</taxon>
        <taxon>Ascomycota</taxon>
        <taxon>Pezizomycotina</taxon>
        <taxon>Sordariomycetes</taxon>
        <taxon>Hypocreomycetidae</taxon>
        <taxon>Hypocreales</taxon>
        <taxon>Nectriaceae</taxon>
        <taxon>Dactylonectria</taxon>
    </lineage>
</organism>
<protein>
    <submittedName>
        <fullName evidence="4">Chaperonin 10-like protein</fullName>
    </submittedName>
</protein>
<proteinExistence type="inferred from homology"/>